<evidence type="ECO:0000313" key="4">
    <source>
        <dbReference type="Proteomes" id="UP000245207"/>
    </source>
</evidence>
<keyword evidence="1" id="KW-0677">Repeat</keyword>
<dbReference type="Pfam" id="PF01535">
    <property type="entry name" value="PPR"/>
    <property type="match status" value="4"/>
</dbReference>
<dbReference type="Gene3D" id="1.25.40.10">
    <property type="entry name" value="Tetratricopeptide repeat domain"/>
    <property type="match status" value="2"/>
</dbReference>
<feature type="repeat" description="PPR" evidence="2">
    <location>
        <begin position="78"/>
        <end position="112"/>
    </location>
</feature>
<dbReference type="FunFam" id="1.25.40.10:FF:000883">
    <property type="entry name" value="Pentatricopeptide repeat-containing protein"/>
    <property type="match status" value="1"/>
</dbReference>
<proteinExistence type="predicted"/>
<dbReference type="GO" id="GO:0003723">
    <property type="term" value="F:RNA binding"/>
    <property type="evidence" value="ECO:0007669"/>
    <property type="project" value="InterPro"/>
</dbReference>
<keyword evidence="4" id="KW-1185">Reference proteome</keyword>
<dbReference type="InterPro" id="IPR002885">
    <property type="entry name" value="PPR_rpt"/>
</dbReference>
<evidence type="ECO:0000256" key="1">
    <source>
        <dbReference type="ARBA" id="ARBA00022737"/>
    </source>
</evidence>
<feature type="repeat" description="PPR" evidence="2">
    <location>
        <begin position="203"/>
        <end position="237"/>
    </location>
</feature>
<accession>A0A2U1NFK3</accession>
<organism evidence="3 4">
    <name type="scientific">Artemisia annua</name>
    <name type="common">Sweet wormwood</name>
    <dbReference type="NCBI Taxonomy" id="35608"/>
    <lineage>
        <taxon>Eukaryota</taxon>
        <taxon>Viridiplantae</taxon>
        <taxon>Streptophyta</taxon>
        <taxon>Embryophyta</taxon>
        <taxon>Tracheophyta</taxon>
        <taxon>Spermatophyta</taxon>
        <taxon>Magnoliopsida</taxon>
        <taxon>eudicotyledons</taxon>
        <taxon>Gunneridae</taxon>
        <taxon>Pentapetalae</taxon>
        <taxon>asterids</taxon>
        <taxon>campanulids</taxon>
        <taxon>Asterales</taxon>
        <taxon>Asteraceae</taxon>
        <taxon>Asteroideae</taxon>
        <taxon>Anthemideae</taxon>
        <taxon>Artemisiinae</taxon>
        <taxon>Artemisia</taxon>
    </lineage>
</organism>
<gene>
    <name evidence="3" type="ORF">CTI12_AA273640</name>
</gene>
<dbReference type="InterPro" id="IPR046960">
    <property type="entry name" value="PPR_At4g14850-like_plant"/>
</dbReference>
<name>A0A2U1NFK3_ARTAN</name>
<evidence type="ECO:0000313" key="3">
    <source>
        <dbReference type="EMBL" id="PWA72271.1"/>
    </source>
</evidence>
<dbReference type="OrthoDB" id="1720889at2759"/>
<dbReference type="PROSITE" id="PS51375">
    <property type="entry name" value="PPR"/>
    <property type="match status" value="2"/>
</dbReference>
<dbReference type="PANTHER" id="PTHR47926">
    <property type="entry name" value="PENTATRICOPEPTIDE REPEAT-CONTAINING PROTEIN"/>
    <property type="match status" value="1"/>
</dbReference>
<comment type="caution">
    <text evidence="3">The sequence shown here is derived from an EMBL/GenBank/DDBJ whole genome shotgun (WGS) entry which is preliminary data.</text>
</comment>
<protein>
    <submittedName>
        <fullName evidence="3">Pentatricopeptide repeat-containing protein</fullName>
    </submittedName>
</protein>
<dbReference type="EMBL" id="PKPP01002926">
    <property type="protein sequence ID" value="PWA72271.1"/>
    <property type="molecule type" value="Genomic_DNA"/>
</dbReference>
<evidence type="ECO:0000256" key="2">
    <source>
        <dbReference type="PROSITE-ProRule" id="PRU00708"/>
    </source>
</evidence>
<dbReference type="NCBIfam" id="TIGR00756">
    <property type="entry name" value="PPR"/>
    <property type="match status" value="2"/>
</dbReference>
<sequence length="348" mass="38798">MRVSCGLVPNHFTLPMIVSSYAEVKDYVSGVSIHGLVFKVGVLLSNCAAVGSSFIYMYSRCGEVGSARKVFDEMCVRDVVAWTALVIGYVQNGEPENGLRCVSEMFRIGEMDVRPNFRTLEGGFQACGDLEAVCAAVQSSIVSMYSRCGTLEESSMSFMEVPVKDIKLWTSIICVYGNEDVLKNVWLDLWKCLNVFNNVCILDKEIWNSMVHGYSKVGCGVKCIELLTEMLNVGIHPDSYSLVSVISSCSQMGEINLGRSLHGYALKCMMKEEHVSVSNSLIDMYANIGDLKSARKLFCRTDKDIITWNTTEKQSIQFMSLDNSKFRLKPLQQRNMPTTKPHLTAIVL</sequence>
<dbReference type="GO" id="GO:0009451">
    <property type="term" value="P:RNA modification"/>
    <property type="evidence" value="ECO:0007669"/>
    <property type="project" value="InterPro"/>
</dbReference>
<reference evidence="3 4" key="1">
    <citation type="journal article" date="2018" name="Mol. Plant">
        <title>The genome of Artemisia annua provides insight into the evolution of Asteraceae family and artemisinin biosynthesis.</title>
        <authorList>
            <person name="Shen Q."/>
            <person name="Zhang L."/>
            <person name="Liao Z."/>
            <person name="Wang S."/>
            <person name="Yan T."/>
            <person name="Shi P."/>
            <person name="Liu M."/>
            <person name="Fu X."/>
            <person name="Pan Q."/>
            <person name="Wang Y."/>
            <person name="Lv Z."/>
            <person name="Lu X."/>
            <person name="Zhang F."/>
            <person name="Jiang W."/>
            <person name="Ma Y."/>
            <person name="Chen M."/>
            <person name="Hao X."/>
            <person name="Li L."/>
            <person name="Tang Y."/>
            <person name="Lv G."/>
            <person name="Zhou Y."/>
            <person name="Sun X."/>
            <person name="Brodelius P.E."/>
            <person name="Rose J.K.C."/>
            <person name="Tang K."/>
        </authorList>
    </citation>
    <scope>NUCLEOTIDE SEQUENCE [LARGE SCALE GENOMIC DNA]</scope>
    <source>
        <strain evidence="4">cv. Huhao1</strain>
        <tissue evidence="3">Leaf</tissue>
    </source>
</reference>
<dbReference type="InterPro" id="IPR011990">
    <property type="entry name" value="TPR-like_helical_dom_sf"/>
</dbReference>
<dbReference type="Proteomes" id="UP000245207">
    <property type="component" value="Unassembled WGS sequence"/>
</dbReference>
<dbReference type="AlphaFoldDB" id="A0A2U1NFK3"/>